<reference evidence="2 3" key="1">
    <citation type="submission" date="2016-10" db="EMBL/GenBank/DDBJ databases">
        <authorList>
            <person name="de Groot N.N."/>
        </authorList>
    </citation>
    <scope>NUCLEOTIDE SEQUENCE [LARGE SCALE GENOMIC DNA]</scope>
    <source>
        <strain evidence="2 3">TC2-24</strain>
    </source>
</reference>
<sequence length="180" mass="20102">MTSQISKSIVIMIACLFMAVSNVNAQQQQQQLPMAALIGQSLSKLQDYTPEKALTCIAELKRIDAMFPDSIQPKYQAALQSLYYAVQFPHAGQTESLLADVEQSIGKIGQMPNNDASDLCTLKGFLYMVRIVQDPAQNAARYYRDVLENYDKALKLNPDNQVAKDLQQKFMDGMQKAMGQ</sequence>
<keyword evidence="3" id="KW-1185">Reference proteome</keyword>
<dbReference type="RefSeq" id="WP_091900244.1">
    <property type="nucleotide sequence ID" value="NZ_FOIQ01000002.1"/>
</dbReference>
<organism evidence="2 3">
    <name type="scientific">Prevotella aff. ruminicola Tc2-24</name>
    <dbReference type="NCBI Taxonomy" id="81582"/>
    <lineage>
        <taxon>Bacteria</taxon>
        <taxon>Pseudomonadati</taxon>
        <taxon>Bacteroidota</taxon>
        <taxon>Bacteroidia</taxon>
        <taxon>Bacteroidales</taxon>
        <taxon>Prevotellaceae</taxon>
        <taxon>Prevotella</taxon>
    </lineage>
</organism>
<dbReference type="Proteomes" id="UP000199373">
    <property type="component" value="Unassembled WGS sequence"/>
</dbReference>
<evidence type="ECO:0000256" key="1">
    <source>
        <dbReference type="SAM" id="SignalP"/>
    </source>
</evidence>
<gene>
    <name evidence="2" type="ORF">SAMN04487850_1145</name>
</gene>
<accession>A0A1I0NDG9</accession>
<feature type="chain" id="PRO_5011611816" description="Tetratricopeptide repeat-containing protein" evidence="1">
    <location>
        <begin position="26"/>
        <end position="180"/>
    </location>
</feature>
<protein>
    <recommendedName>
        <fullName evidence="4">Tetratricopeptide repeat-containing protein</fullName>
    </recommendedName>
</protein>
<evidence type="ECO:0008006" key="4">
    <source>
        <dbReference type="Google" id="ProtNLM"/>
    </source>
</evidence>
<name>A0A1I0NDG9_9BACT</name>
<evidence type="ECO:0000313" key="2">
    <source>
        <dbReference type="EMBL" id="SEV99121.1"/>
    </source>
</evidence>
<keyword evidence="1" id="KW-0732">Signal</keyword>
<proteinExistence type="predicted"/>
<dbReference type="EMBL" id="FOIQ01000002">
    <property type="protein sequence ID" value="SEV99121.1"/>
    <property type="molecule type" value="Genomic_DNA"/>
</dbReference>
<feature type="signal peptide" evidence="1">
    <location>
        <begin position="1"/>
        <end position="25"/>
    </location>
</feature>
<evidence type="ECO:0000313" key="3">
    <source>
        <dbReference type="Proteomes" id="UP000199373"/>
    </source>
</evidence>
<dbReference type="AlphaFoldDB" id="A0A1I0NDG9"/>